<protein>
    <submittedName>
        <fullName evidence="1">Uncharacterized protein</fullName>
    </submittedName>
</protein>
<name>F7VA19_9PROT</name>
<dbReference type="Proteomes" id="UP000004319">
    <property type="component" value="Unassembled WGS sequence"/>
</dbReference>
<proteinExistence type="predicted"/>
<gene>
    <name evidence="1" type="ORF">ATPR_0218</name>
</gene>
<evidence type="ECO:0000313" key="1">
    <source>
        <dbReference type="EMBL" id="GAA07214.1"/>
    </source>
</evidence>
<evidence type="ECO:0000313" key="2">
    <source>
        <dbReference type="Proteomes" id="UP000004319"/>
    </source>
</evidence>
<accession>F7VA19</accession>
<reference evidence="1 2" key="1">
    <citation type="journal article" date="2011" name="Biochem. Biophys. Res. Commun.">
        <title>Increased number of Arginine-based salt bridges contributes to the thermotolerance of thermotolerant acetic acid bacteria, Acetobacter tropicalis SKU1100.</title>
        <authorList>
            <person name="Matsutani M."/>
            <person name="Hirakawa H."/>
            <person name="Nishikura M."/>
            <person name="Soemphol W."/>
            <person name="Ali I.A.I."/>
            <person name="Yakushi T."/>
            <person name="Matsushita K."/>
        </authorList>
    </citation>
    <scope>NUCLEOTIDE SEQUENCE [LARGE SCALE GENOMIC DNA]</scope>
    <source>
        <strain evidence="1 2">NBRC 101654</strain>
    </source>
</reference>
<comment type="caution">
    <text evidence="1">The sequence shown here is derived from an EMBL/GenBank/DDBJ whole genome shotgun (WGS) entry which is preliminary data.</text>
</comment>
<organism evidence="1 2">
    <name type="scientific">Acetobacter tropicalis NBRC 101654</name>
    <dbReference type="NCBI Taxonomy" id="749388"/>
    <lineage>
        <taxon>Bacteria</taxon>
        <taxon>Pseudomonadati</taxon>
        <taxon>Pseudomonadota</taxon>
        <taxon>Alphaproteobacteria</taxon>
        <taxon>Acetobacterales</taxon>
        <taxon>Acetobacteraceae</taxon>
        <taxon>Acetobacter</taxon>
    </lineage>
</organism>
<sequence>MPQRGRTEQHSDIPATHTVFDMYAGSITRIMPDSPAFAHGAVGGRQWQAVFFQA</sequence>
<dbReference type="EMBL" id="BABS01000004">
    <property type="protein sequence ID" value="GAA07214.1"/>
    <property type="molecule type" value="Genomic_DNA"/>
</dbReference>
<dbReference type="AlphaFoldDB" id="F7VA19"/>